<dbReference type="InterPro" id="IPR008000">
    <property type="entry name" value="Rham/fucose_mutarotase"/>
</dbReference>
<sequence length="114" mass="13533">MKRYCLALDLVDDPKLIAEYEAYHLNGWPEVKRSIIESGVVEMEIYRISNRLFMIMETEDDFSFEKKTAMDIANPKVKEWEKLMWKYQQALPLAKPGEKWLLMKNIFKLNKSGI</sequence>
<dbReference type="RefSeq" id="WP_131533696.1">
    <property type="nucleotide sequence ID" value="NZ_SJSO01000024.1"/>
</dbReference>
<keyword evidence="2" id="KW-1185">Reference proteome</keyword>
<dbReference type="GO" id="GO:0016857">
    <property type="term" value="F:racemase and epimerase activity, acting on carbohydrates and derivatives"/>
    <property type="evidence" value="ECO:0007669"/>
    <property type="project" value="InterPro"/>
</dbReference>
<comment type="caution">
    <text evidence="1">The sequence shown here is derived from an EMBL/GenBank/DDBJ whole genome shotgun (WGS) entry which is preliminary data.</text>
</comment>
<proteinExistence type="predicted"/>
<dbReference type="OrthoDB" id="1430580at2"/>
<dbReference type="SUPFAM" id="SSF54909">
    <property type="entry name" value="Dimeric alpha+beta barrel"/>
    <property type="match status" value="1"/>
</dbReference>
<dbReference type="EMBL" id="SJSO01000024">
    <property type="protein sequence ID" value="TCD18620.1"/>
    <property type="molecule type" value="Genomic_DNA"/>
</dbReference>
<gene>
    <name evidence="1" type="ORF">EZ456_21335</name>
</gene>
<dbReference type="PANTHER" id="PTHR43239">
    <property type="entry name" value="UPF0734 PROTEIN DDB_G0273871/DDB_G0273177"/>
    <property type="match status" value="1"/>
</dbReference>
<protein>
    <submittedName>
        <fullName evidence="1">L-rhamnose mutarotase</fullName>
    </submittedName>
</protein>
<accession>A0A4R0PL26</accession>
<evidence type="ECO:0000313" key="2">
    <source>
        <dbReference type="Proteomes" id="UP000293925"/>
    </source>
</evidence>
<reference evidence="1 2" key="1">
    <citation type="submission" date="2019-02" db="EMBL/GenBank/DDBJ databases">
        <title>Pedobacter sp. RP-3-21 sp. nov., isolated from Arctic soil.</title>
        <authorList>
            <person name="Dahal R.H."/>
        </authorList>
    </citation>
    <scope>NUCLEOTIDE SEQUENCE [LARGE SCALE GENOMIC DNA]</scope>
    <source>
        <strain evidence="1 2">RP-3-21</strain>
    </source>
</reference>
<dbReference type="AlphaFoldDB" id="A0A4R0PL26"/>
<dbReference type="Proteomes" id="UP000293925">
    <property type="component" value="Unassembled WGS sequence"/>
</dbReference>
<evidence type="ECO:0000313" key="1">
    <source>
        <dbReference type="EMBL" id="TCD18620.1"/>
    </source>
</evidence>
<dbReference type="PANTHER" id="PTHR43239:SF1">
    <property type="entry name" value="UPF0734 PROTEIN DDB_G0273871_DDB_G0273177"/>
    <property type="match status" value="1"/>
</dbReference>
<dbReference type="Pfam" id="PF05336">
    <property type="entry name" value="rhaM"/>
    <property type="match status" value="1"/>
</dbReference>
<name>A0A4R0PL26_9SPHI</name>
<dbReference type="InterPro" id="IPR011008">
    <property type="entry name" value="Dimeric_a/b-barrel"/>
</dbReference>
<dbReference type="InterPro" id="IPR052996">
    <property type="entry name" value="Carb_Metab_Mutarotase"/>
</dbReference>
<organism evidence="1 2">
    <name type="scientific">Pedobacter psychrodurus</name>
    <dbReference type="NCBI Taxonomy" id="2530456"/>
    <lineage>
        <taxon>Bacteria</taxon>
        <taxon>Pseudomonadati</taxon>
        <taxon>Bacteroidota</taxon>
        <taxon>Sphingobacteriia</taxon>
        <taxon>Sphingobacteriales</taxon>
        <taxon>Sphingobacteriaceae</taxon>
        <taxon>Pedobacter</taxon>
    </lineage>
</organism>
<dbReference type="Gene3D" id="3.30.70.100">
    <property type="match status" value="1"/>
</dbReference>